<dbReference type="PATRIC" id="fig|1178515.4.peg.4537"/>
<protein>
    <recommendedName>
        <fullName evidence="3">Sporulation protein</fullName>
    </recommendedName>
</protein>
<dbReference type="EMBL" id="CP011388">
    <property type="protein sequence ID" value="ANE48575.1"/>
    <property type="molecule type" value="Genomic_DNA"/>
</dbReference>
<name>A0A172TNE3_9BACL</name>
<dbReference type="Pfam" id="PF08812">
    <property type="entry name" value="YtxC"/>
    <property type="match status" value="1"/>
</dbReference>
<dbReference type="RefSeq" id="WP_068610599.1">
    <property type="nucleotide sequence ID" value="NZ_CP011388.1"/>
</dbReference>
<gene>
    <name evidence="1" type="ORF">SY83_22365</name>
</gene>
<dbReference type="OrthoDB" id="2986513at2"/>
<dbReference type="AlphaFoldDB" id="A0A172TNE3"/>
<proteinExistence type="predicted"/>
<evidence type="ECO:0000313" key="2">
    <source>
        <dbReference type="Proteomes" id="UP000076927"/>
    </source>
</evidence>
<accession>A0A172TNE3</accession>
<evidence type="ECO:0008006" key="3">
    <source>
        <dbReference type="Google" id="ProtNLM"/>
    </source>
</evidence>
<sequence length="305" mass="35962">MELFTLWMAKGSETQVDKLFGELMEELRELHIDSLKVFIDTETEQELVGLRCTWYETDTELANKVRERAGRGIASYVLAEYEERIIKKMIINEYAYKIRDEISKIETYTLHILDQSEEEIGGHQARKRRKNQIALAFITYLEEFPEVNIDGFIHFRLHAYAEELREVVEYAIDEYLMDKQYQEFIALLKYFVYIQDAKIPVAHLMHKGENDFILLNEDFEPIETKQVETFVVEMIDKDINYEDMIVSTLITVSPQKVFIHTREPEMQVIKTIKQIFDDRATLCTLCGSCSPHLGDFRKEQRSTLT</sequence>
<keyword evidence="2" id="KW-1185">Reference proteome</keyword>
<dbReference type="STRING" id="1178515.SY83_22365"/>
<dbReference type="KEGG" id="pswu:SY83_22365"/>
<dbReference type="Proteomes" id="UP000076927">
    <property type="component" value="Chromosome"/>
</dbReference>
<reference evidence="1 2" key="1">
    <citation type="submission" date="2015-01" db="EMBL/GenBank/DDBJ databases">
        <title>Paenibacillus swuensis/DY6/whole genome sequencing.</title>
        <authorList>
            <person name="Kim M.K."/>
            <person name="Srinivasan S."/>
            <person name="Lee J.-J."/>
        </authorList>
    </citation>
    <scope>NUCLEOTIDE SEQUENCE [LARGE SCALE GENOMIC DNA]</scope>
    <source>
        <strain evidence="1 2">DY6</strain>
    </source>
</reference>
<organism evidence="1 2">
    <name type="scientific">Paenibacillus swuensis</name>
    <dbReference type="NCBI Taxonomy" id="1178515"/>
    <lineage>
        <taxon>Bacteria</taxon>
        <taxon>Bacillati</taxon>
        <taxon>Bacillota</taxon>
        <taxon>Bacilli</taxon>
        <taxon>Bacillales</taxon>
        <taxon>Paenibacillaceae</taxon>
        <taxon>Paenibacillus</taxon>
    </lineage>
</organism>
<dbReference type="InterPro" id="IPR014199">
    <property type="entry name" value="Spore_YtxC"/>
</dbReference>
<evidence type="ECO:0000313" key="1">
    <source>
        <dbReference type="EMBL" id="ANE48575.1"/>
    </source>
</evidence>